<reference evidence="2" key="1">
    <citation type="journal article" date="2019" name="Int. J. Syst. Evol. Microbiol.">
        <title>The Global Catalogue of Microorganisms (GCM) 10K type strain sequencing project: providing services to taxonomists for standard genome sequencing and annotation.</title>
        <authorList>
            <consortium name="The Broad Institute Genomics Platform"/>
            <consortium name="The Broad Institute Genome Sequencing Center for Infectious Disease"/>
            <person name="Wu L."/>
            <person name="Ma J."/>
        </authorList>
    </citation>
    <scope>NUCLEOTIDE SEQUENCE [LARGE SCALE GENOMIC DNA]</scope>
    <source>
        <strain evidence="2">JCM 17225</strain>
    </source>
</reference>
<name>A0ABP7TLC0_9BACT</name>
<evidence type="ECO:0000313" key="1">
    <source>
        <dbReference type="EMBL" id="GAA4028010.1"/>
    </source>
</evidence>
<proteinExistence type="predicted"/>
<keyword evidence="2" id="KW-1185">Reference proteome</keyword>
<comment type="caution">
    <text evidence="1">The sequence shown here is derived from an EMBL/GenBank/DDBJ whole genome shotgun (WGS) entry which is preliminary data.</text>
</comment>
<evidence type="ECO:0000313" key="2">
    <source>
        <dbReference type="Proteomes" id="UP001501469"/>
    </source>
</evidence>
<protein>
    <recommendedName>
        <fullName evidence="3">CSD domain-containing protein</fullName>
    </recommendedName>
</protein>
<sequence>MLSGVVFFLKQLDGPLARWVGYIYCPALKRPFFVNEQRMVKGATQPVLGAVVDFKEGATQEGKEFAAASSVRESVTSYDSAEPLISLDTIASIYRLTPQLIRARIENKFPSLHEEGGEILVSIAQIKALASWSTNSISVKKTEAKPLGPPDDQLRFGQLVRHEFDRGFGFVKEQGKGKAEFFAHVKTLKFEPNLNDWLVFAVGADGRVSWARKPAQALPWLRRSYTTFSVAALDELFQLGEQELAEEVLAFRIERILTAKAEAHVPNGEGLLEKVQRFLPQNLSYAYERLIVDLEGIGKLRLWGRFGNAADAPFFIATLDDAYQRTLNQQAAEMPREEMLGLLDLGRQQANAEAVVQAWWPTHKIEGMAEAERVEACISLFKWLREWYEFLSVCDLTPSGRTSCMERWRVLSNALRAHFALVGGVKLGASIYEANGMLLPVPELVQEKADQLPKSVLLELVRDGGEVGYLALGVALRRLGNVDTEVKYESLREWLNRIKPLQTDNPEWMKSVMVAVDKACSSVYRLNLWNAGFLPDLDWQEITGCLEIESARIVAFDGNNKDILRLAAAHRVINLELLDSTTAYSYVLNFLNQLSGKYPVNIRVVWNPNGWKWQKAPLNQASFAALVKSILDGGDTQLQHYLWRAGAIETPAYGHIYDEINRCADGFDRSSDEAAWIPGHELIKSLNETGRLAFLDWMLNKGHIKQVSGWNDKLLHSWLTNLPDTQEKQETWNRLLTALTTPAMLKLWLADVVEHYDFEAYRLLVFTLPPADQILFLRKTFKLLAAEDLQLTANQLNGIVRYSRSELGGGPALDYSLDLALTVLNLLAKDGALPTEKDIVEVVCRYIREDTTSLTLIGKALFAPCLGRSEVEKKRAPSKDVVKGRIGEIEYPASTDKKTVFVDGVALSVVDNKVELFGDAWPVSWNVKFGYDYSPGDNNIDLKPAAISLCEGRLAYKPDTDSQLPIWWCCNRPCFKPNQDGRATEDWQQFTLVDFINILKLPFDAHAYYSFVGLINRVNRLLTRLQCRCCNHILRPVGQSDFNFYRANRFRCTNRECEIKGIEVYLSHCLNGYCMSVIDSRDSSRCSYRTEGSPDKEGMYVCANCGGCCSKQALVRRKENLEKVYPPEMLTTHAQYHLIAENLAKRLYHWERMRVFCYKCTKPMQQRHQQANYTCSDCKVEYGRDVVHIEVARRKSLTEEDA</sequence>
<dbReference type="EMBL" id="BAABDK010000010">
    <property type="protein sequence ID" value="GAA4028010.1"/>
    <property type="molecule type" value="Genomic_DNA"/>
</dbReference>
<accession>A0ABP7TLC0</accession>
<dbReference type="Proteomes" id="UP001501469">
    <property type="component" value="Unassembled WGS sequence"/>
</dbReference>
<evidence type="ECO:0008006" key="3">
    <source>
        <dbReference type="Google" id="ProtNLM"/>
    </source>
</evidence>
<organism evidence="1 2">
    <name type="scientific">Hymenobacter glaciei</name>
    <dbReference type="NCBI Taxonomy" id="877209"/>
    <lineage>
        <taxon>Bacteria</taxon>
        <taxon>Pseudomonadati</taxon>
        <taxon>Bacteroidota</taxon>
        <taxon>Cytophagia</taxon>
        <taxon>Cytophagales</taxon>
        <taxon>Hymenobacteraceae</taxon>
        <taxon>Hymenobacter</taxon>
    </lineage>
</organism>
<gene>
    <name evidence="1" type="ORF">GCM10022409_10050</name>
</gene>